<protein>
    <submittedName>
        <fullName evidence="1">Uncharacterized protein</fullName>
    </submittedName>
</protein>
<keyword evidence="2" id="KW-1185">Reference proteome</keyword>
<dbReference type="RefSeq" id="WP_155316232.1">
    <property type="nucleotide sequence ID" value="NZ_AP021874.1"/>
</dbReference>
<evidence type="ECO:0000313" key="2">
    <source>
        <dbReference type="Proteomes" id="UP000427906"/>
    </source>
</evidence>
<reference evidence="1 2" key="1">
    <citation type="submission" date="2019-11" db="EMBL/GenBank/DDBJ databases">
        <title>Comparative genomics of hydrocarbon-degrading Desulfosarcina strains.</title>
        <authorList>
            <person name="Watanabe M."/>
            <person name="Kojima H."/>
            <person name="Fukui M."/>
        </authorList>
    </citation>
    <scope>NUCLEOTIDE SEQUENCE [LARGE SCALE GENOMIC DNA]</scope>
    <source>
        <strain evidence="1 2">PL12</strain>
    </source>
</reference>
<dbReference type="KEGG" id="dalk:DSCA_19620"/>
<dbReference type="EMBL" id="AP021874">
    <property type="protein sequence ID" value="BBO68032.1"/>
    <property type="molecule type" value="Genomic_DNA"/>
</dbReference>
<name>A0A5K7YET2_9BACT</name>
<proteinExistence type="predicted"/>
<sequence>MTILGDRALSSITGHGFSAVSLSRENGQDIARVALDIQSDTWTEIDSLKMGHWDNGLGPGWDQNWVGVSMGSASAELALADFVFQACFVNIGDDQARELKGITVGFERVNGTLSGVFPSISLVSGVDPVSPREDIGPATYVFDGDPFLLHINADGDTPGVWFDFGAAERQQQ</sequence>
<dbReference type="AlphaFoldDB" id="A0A5K7YET2"/>
<dbReference type="OrthoDB" id="9838691at2"/>
<gene>
    <name evidence="1" type="ORF">DSCA_19620</name>
</gene>
<accession>A0A5K7YET2</accession>
<dbReference type="Proteomes" id="UP000427906">
    <property type="component" value="Chromosome"/>
</dbReference>
<evidence type="ECO:0000313" key="1">
    <source>
        <dbReference type="EMBL" id="BBO68032.1"/>
    </source>
</evidence>
<organism evidence="1 2">
    <name type="scientific">Desulfosarcina alkanivorans</name>
    <dbReference type="NCBI Taxonomy" id="571177"/>
    <lineage>
        <taxon>Bacteria</taxon>
        <taxon>Pseudomonadati</taxon>
        <taxon>Thermodesulfobacteriota</taxon>
        <taxon>Desulfobacteria</taxon>
        <taxon>Desulfobacterales</taxon>
        <taxon>Desulfosarcinaceae</taxon>
        <taxon>Desulfosarcina</taxon>
    </lineage>
</organism>